<comment type="caution">
    <text evidence="11">The sequence shown here is derived from an EMBL/GenBank/DDBJ whole genome shotgun (WGS) entry which is preliminary data.</text>
</comment>
<dbReference type="Proteomes" id="UP000762676">
    <property type="component" value="Unassembled WGS sequence"/>
</dbReference>
<keyword evidence="6" id="KW-0547">Nucleotide-binding</keyword>
<dbReference type="PANTHER" id="PTHR24223:SF443">
    <property type="entry name" value="MULTIDRUG-RESISTANCE LIKE PROTEIN 1, ISOFORM I"/>
    <property type="match status" value="1"/>
</dbReference>
<dbReference type="GO" id="GO:0005774">
    <property type="term" value="C:vacuolar membrane"/>
    <property type="evidence" value="ECO:0007669"/>
    <property type="project" value="UniProtKB-SubCell"/>
</dbReference>
<dbReference type="InterPro" id="IPR003439">
    <property type="entry name" value="ABC_transporter-like_ATP-bd"/>
</dbReference>
<evidence type="ECO:0000313" key="12">
    <source>
        <dbReference type="Proteomes" id="UP000762676"/>
    </source>
</evidence>
<evidence type="ECO:0000256" key="3">
    <source>
        <dbReference type="ARBA" id="ARBA00022448"/>
    </source>
</evidence>
<dbReference type="InterPro" id="IPR017871">
    <property type="entry name" value="ABC_transporter-like_CS"/>
</dbReference>
<dbReference type="SMART" id="SM00382">
    <property type="entry name" value="AAA"/>
    <property type="match status" value="1"/>
</dbReference>
<sequence length="222" mass="24285">MTTKGRAFTNRKVGIVGRTGAGKSSLALALFRLIEASSGSISVDGINLGEIGLHDVRSRLTILPQDPVLFFGSLRMNLDPLSVYSDGQLWAALTRAHLRDFVVSLPEGLDYPVGEEGQSLSVGQRQLVCLARALLKKTKILILDEATAAVDMETDTLIQNTIRTEFEKCTIITIAHRLNTIMDYDRIMVLDAGLIKEFDSPPNLLADTESVFHSMAKEANLV</sequence>
<dbReference type="InterPro" id="IPR003593">
    <property type="entry name" value="AAA+_ATPase"/>
</dbReference>
<dbReference type="GO" id="GO:0042626">
    <property type="term" value="F:ATPase-coupled transmembrane transporter activity"/>
    <property type="evidence" value="ECO:0007669"/>
    <property type="project" value="TreeGrafter"/>
</dbReference>
<comment type="similarity">
    <text evidence="2">Belongs to the ABC transporter superfamily. ABCC family. Conjugate transporter (TC 3.A.1.208) subfamily.</text>
</comment>
<dbReference type="GO" id="GO:0016887">
    <property type="term" value="F:ATP hydrolysis activity"/>
    <property type="evidence" value="ECO:0007669"/>
    <property type="project" value="InterPro"/>
</dbReference>
<evidence type="ECO:0000256" key="7">
    <source>
        <dbReference type="ARBA" id="ARBA00022840"/>
    </source>
</evidence>
<dbReference type="EMBL" id="BMAT01003640">
    <property type="protein sequence ID" value="GFR59420.1"/>
    <property type="molecule type" value="Genomic_DNA"/>
</dbReference>
<dbReference type="AlphaFoldDB" id="A0AAV4EF56"/>
<dbReference type="CDD" id="cd03244">
    <property type="entry name" value="ABCC_MRP_domain2"/>
    <property type="match status" value="1"/>
</dbReference>
<keyword evidence="3" id="KW-0813">Transport</keyword>
<evidence type="ECO:0000256" key="4">
    <source>
        <dbReference type="ARBA" id="ARBA00022692"/>
    </source>
</evidence>
<comment type="subcellular location">
    <subcellularLocation>
        <location evidence="1">Vacuole membrane</location>
        <topology evidence="1">Multi-pass membrane protein</topology>
    </subcellularLocation>
</comment>
<evidence type="ECO:0000256" key="1">
    <source>
        <dbReference type="ARBA" id="ARBA00004128"/>
    </source>
</evidence>
<keyword evidence="5" id="KW-0677">Repeat</keyword>
<organism evidence="11 12">
    <name type="scientific">Elysia marginata</name>
    <dbReference type="NCBI Taxonomy" id="1093978"/>
    <lineage>
        <taxon>Eukaryota</taxon>
        <taxon>Metazoa</taxon>
        <taxon>Spiralia</taxon>
        <taxon>Lophotrochozoa</taxon>
        <taxon>Mollusca</taxon>
        <taxon>Gastropoda</taxon>
        <taxon>Heterobranchia</taxon>
        <taxon>Euthyneura</taxon>
        <taxon>Panpulmonata</taxon>
        <taxon>Sacoglossa</taxon>
        <taxon>Placobranchoidea</taxon>
        <taxon>Plakobranchidae</taxon>
        <taxon>Elysia</taxon>
    </lineage>
</organism>
<feature type="domain" description="ABC transporter" evidence="10">
    <location>
        <begin position="1"/>
        <end position="217"/>
    </location>
</feature>
<reference evidence="11 12" key="1">
    <citation type="journal article" date="2021" name="Elife">
        <title>Chloroplast acquisition without the gene transfer in kleptoplastic sea slugs, Plakobranchus ocellatus.</title>
        <authorList>
            <person name="Maeda T."/>
            <person name="Takahashi S."/>
            <person name="Yoshida T."/>
            <person name="Shimamura S."/>
            <person name="Takaki Y."/>
            <person name="Nagai Y."/>
            <person name="Toyoda A."/>
            <person name="Suzuki Y."/>
            <person name="Arimoto A."/>
            <person name="Ishii H."/>
            <person name="Satoh N."/>
            <person name="Nishiyama T."/>
            <person name="Hasebe M."/>
            <person name="Maruyama T."/>
            <person name="Minagawa J."/>
            <person name="Obokata J."/>
            <person name="Shigenobu S."/>
        </authorList>
    </citation>
    <scope>NUCLEOTIDE SEQUENCE [LARGE SCALE GENOMIC DNA]</scope>
</reference>
<keyword evidence="12" id="KW-1185">Reference proteome</keyword>
<dbReference type="PROSITE" id="PS00211">
    <property type="entry name" value="ABC_TRANSPORTER_1"/>
    <property type="match status" value="1"/>
</dbReference>
<evidence type="ECO:0000256" key="2">
    <source>
        <dbReference type="ARBA" id="ARBA00009726"/>
    </source>
</evidence>
<dbReference type="Pfam" id="PF00005">
    <property type="entry name" value="ABC_tran"/>
    <property type="match status" value="1"/>
</dbReference>
<evidence type="ECO:0000256" key="8">
    <source>
        <dbReference type="ARBA" id="ARBA00022989"/>
    </source>
</evidence>
<evidence type="ECO:0000256" key="5">
    <source>
        <dbReference type="ARBA" id="ARBA00022737"/>
    </source>
</evidence>
<evidence type="ECO:0000259" key="10">
    <source>
        <dbReference type="PROSITE" id="PS50893"/>
    </source>
</evidence>
<keyword evidence="4" id="KW-0812">Transmembrane</keyword>
<name>A0AAV4EF56_9GAST</name>
<keyword evidence="7" id="KW-0067">ATP-binding</keyword>
<dbReference type="FunFam" id="3.40.50.300:FF:000074">
    <property type="entry name" value="Multidrug resistance-associated protein 5 isoform 1"/>
    <property type="match status" value="1"/>
</dbReference>
<evidence type="ECO:0000256" key="6">
    <source>
        <dbReference type="ARBA" id="ARBA00022741"/>
    </source>
</evidence>
<dbReference type="Gene3D" id="3.40.50.300">
    <property type="entry name" value="P-loop containing nucleotide triphosphate hydrolases"/>
    <property type="match status" value="1"/>
</dbReference>
<accession>A0AAV4EF56</accession>
<evidence type="ECO:0000313" key="11">
    <source>
        <dbReference type="EMBL" id="GFR59420.1"/>
    </source>
</evidence>
<protein>
    <submittedName>
        <fullName evidence="11">Canalicular multispecific organic anion transporter 1</fullName>
    </submittedName>
</protein>
<proteinExistence type="inferred from homology"/>
<dbReference type="InterPro" id="IPR050173">
    <property type="entry name" value="ABC_transporter_C-like"/>
</dbReference>
<dbReference type="PANTHER" id="PTHR24223">
    <property type="entry name" value="ATP-BINDING CASSETTE SUB-FAMILY C"/>
    <property type="match status" value="1"/>
</dbReference>
<dbReference type="InterPro" id="IPR027417">
    <property type="entry name" value="P-loop_NTPase"/>
</dbReference>
<dbReference type="SUPFAM" id="SSF52540">
    <property type="entry name" value="P-loop containing nucleoside triphosphate hydrolases"/>
    <property type="match status" value="1"/>
</dbReference>
<keyword evidence="8" id="KW-1133">Transmembrane helix</keyword>
<dbReference type="PROSITE" id="PS50893">
    <property type="entry name" value="ABC_TRANSPORTER_2"/>
    <property type="match status" value="1"/>
</dbReference>
<keyword evidence="9" id="KW-0472">Membrane</keyword>
<dbReference type="GO" id="GO:0005524">
    <property type="term" value="F:ATP binding"/>
    <property type="evidence" value="ECO:0007669"/>
    <property type="project" value="UniProtKB-KW"/>
</dbReference>
<evidence type="ECO:0000256" key="9">
    <source>
        <dbReference type="ARBA" id="ARBA00023136"/>
    </source>
</evidence>
<gene>
    <name evidence="11" type="ORF">ElyMa_001793100</name>
</gene>